<gene>
    <name evidence="1" type="ORF">KUTeg_008706</name>
</gene>
<reference evidence="1 2" key="1">
    <citation type="submission" date="2022-12" db="EMBL/GenBank/DDBJ databases">
        <title>Chromosome-level genome of Tegillarca granosa.</title>
        <authorList>
            <person name="Kim J."/>
        </authorList>
    </citation>
    <scope>NUCLEOTIDE SEQUENCE [LARGE SCALE GENOMIC DNA]</scope>
    <source>
        <strain evidence="1">Teg-2019</strain>
        <tissue evidence="1">Adductor muscle</tissue>
    </source>
</reference>
<evidence type="ECO:0000313" key="1">
    <source>
        <dbReference type="EMBL" id="KAJ8314145.1"/>
    </source>
</evidence>
<dbReference type="Proteomes" id="UP001217089">
    <property type="component" value="Unassembled WGS sequence"/>
</dbReference>
<dbReference type="EMBL" id="JARBDR010000342">
    <property type="protein sequence ID" value="KAJ8314145.1"/>
    <property type="molecule type" value="Genomic_DNA"/>
</dbReference>
<protein>
    <submittedName>
        <fullName evidence="1">Uncharacterized protein</fullName>
    </submittedName>
</protein>
<accession>A0ABQ9FEQ8</accession>
<comment type="caution">
    <text evidence="1">The sequence shown here is derived from an EMBL/GenBank/DDBJ whole genome shotgun (WGS) entry which is preliminary data.</text>
</comment>
<organism evidence="1 2">
    <name type="scientific">Tegillarca granosa</name>
    <name type="common">Malaysian cockle</name>
    <name type="synonym">Anadara granosa</name>
    <dbReference type="NCBI Taxonomy" id="220873"/>
    <lineage>
        <taxon>Eukaryota</taxon>
        <taxon>Metazoa</taxon>
        <taxon>Spiralia</taxon>
        <taxon>Lophotrochozoa</taxon>
        <taxon>Mollusca</taxon>
        <taxon>Bivalvia</taxon>
        <taxon>Autobranchia</taxon>
        <taxon>Pteriomorphia</taxon>
        <taxon>Arcoida</taxon>
        <taxon>Arcoidea</taxon>
        <taxon>Arcidae</taxon>
        <taxon>Tegillarca</taxon>
    </lineage>
</organism>
<keyword evidence="2" id="KW-1185">Reference proteome</keyword>
<proteinExistence type="predicted"/>
<sequence>MDKNICKIKTILCQSGTQRFIIMVHQKRYQKNLENFTARLEPKREIPYHKNTLKNMRAAINRYFQNNNIKVDIVNDTKFKSCNRVSHACVVFRRCYCYAYDCDVFNIVVVGCEIARQGFVSAAVSDIVEVASRSCVDVIRRFSYILNMTPAALYGIYNVCCLAVDMLTDYELLFGNGAVEFEIKGEENKFPMMVSTKLEFIEENKDSFQYFTLGGNHLRKSMISLNMTNKSLPNRLKEILGDIEMKAIKYSVSTIVNVARYRDDSNSLKCPREFLGIL</sequence>
<evidence type="ECO:0000313" key="2">
    <source>
        <dbReference type="Proteomes" id="UP001217089"/>
    </source>
</evidence>
<name>A0ABQ9FEQ8_TEGGR</name>